<evidence type="ECO:0000259" key="14">
    <source>
        <dbReference type="Pfam" id="PF00534"/>
    </source>
</evidence>
<dbReference type="Gene3D" id="3.40.50.11720">
    <property type="entry name" value="3-Deoxy-D-manno-octulosonic-acid transferase, N-terminal domain"/>
    <property type="match status" value="1"/>
</dbReference>
<sequence length="421" mass="47706">MFRLLYSLIFLLALPMALINLYLKGRQYPSYRTRWKEHFSLFEIPPIENSIWVHAVSVGESLAAIPVIKRLLKEYPQYSIIVTTTTPTGAERVQSLLGDSVIHLYSPYDLPWVVNRFIRKIKPKLTIIMETELWPNFIHYSRKQKVPVIVINARLSARSAHSYARLPIPTNRLLLDPVTHLACQNVADAERFKLLGAEDYKVSVTGSIKFDLQLPNNIDTKTRKIFGDWGAKHFILVAGSTHAGEDEIILSAFRRLIEQGIDAKLIIVPRHPERFDSVFELIVQRGFSVFRRSDRQRELQDEQVFLCDSMGELMYCYHHGDLAFIGGSLIDRGGHNPLEPAALAKPVITGPHVFNFSDVFRSMQQAGAASMVEESNLVSVLIELSQDSKRCKKMGVAGKAVVEANRGAVSRTVKLLHKYLK</sequence>
<evidence type="ECO:0000256" key="4">
    <source>
        <dbReference type="ARBA" id="ARBA00012621"/>
    </source>
</evidence>
<evidence type="ECO:0000256" key="1">
    <source>
        <dbReference type="ARBA" id="ARBA00004388"/>
    </source>
</evidence>
<evidence type="ECO:0000313" key="16">
    <source>
        <dbReference type="EMBL" id="WMS89044.1"/>
    </source>
</evidence>
<dbReference type="FunFam" id="3.40.50.2000:FF:000032">
    <property type="entry name" value="3-deoxy-D-manno-octulosonic acid transferase"/>
    <property type="match status" value="1"/>
</dbReference>
<keyword evidence="7 13" id="KW-0808">Transferase</keyword>
<comment type="subcellular location">
    <subcellularLocation>
        <location evidence="1">Cell inner membrane</location>
        <topology evidence="1">Single-pass membrane protein</topology>
        <orientation evidence="1">Cytoplasmic side</orientation>
    </subcellularLocation>
    <subcellularLocation>
        <location evidence="13">Cell membrane</location>
    </subcellularLocation>
</comment>
<dbReference type="InterPro" id="IPR007507">
    <property type="entry name" value="Glycos_transf_N"/>
</dbReference>
<proteinExistence type="inferred from homology"/>
<dbReference type="GO" id="GO:0005886">
    <property type="term" value="C:plasma membrane"/>
    <property type="evidence" value="ECO:0007669"/>
    <property type="project" value="UniProtKB-SubCell"/>
</dbReference>
<evidence type="ECO:0000256" key="6">
    <source>
        <dbReference type="ARBA" id="ARBA00022519"/>
    </source>
</evidence>
<dbReference type="GO" id="GO:0009244">
    <property type="term" value="P:lipopolysaccharide core region biosynthetic process"/>
    <property type="evidence" value="ECO:0007669"/>
    <property type="project" value="UniProtKB-UniRule"/>
</dbReference>
<evidence type="ECO:0000313" key="17">
    <source>
        <dbReference type="Proteomes" id="UP001239782"/>
    </source>
</evidence>
<dbReference type="PANTHER" id="PTHR42755:SF1">
    <property type="entry name" value="3-DEOXY-D-MANNO-OCTULOSONIC ACID TRANSFERASE, MITOCHONDRIAL-RELATED"/>
    <property type="match status" value="1"/>
</dbReference>
<dbReference type="FunFam" id="3.40.50.11720:FF:000001">
    <property type="entry name" value="3-deoxy-D-manno-octulosonic acid transferase"/>
    <property type="match status" value="1"/>
</dbReference>
<feature type="domain" description="Glycosyl transferase family 1" evidence="14">
    <location>
        <begin position="248"/>
        <end position="399"/>
    </location>
</feature>
<dbReference type="GO" id="GO:0043842">
    <property type="term" value="F:Kdo transferase activity"/>
    <property type="evidence" value="ECO:0007669"/>
    <property type="project" value="UniProtKB-EC"/>
</dbReference>
<keyword evidence="17" id="KW-1185">Reference proteome</keyword>
<dbReference type="GO" id="GO:0009245">
    <property type="term" value="P:lipid A biosynthetic process"/>
    <property type="evidence" value="ECO:0007669"/>
    <property type="project" value="TreeGrafter"/>
</dbReference>
<name>A0AA51RWY9_9GAMM</name>
<gene>
    <name evidence="16" type="primary">waaA</name>
    <name evidence="16" type="ORF">Q9312_09040</name>
</gene>
<feature type="site" description="Transition state stabilizer" evidence="12">
    <location>
        <position position="130"/>
    </location>
</feature>
<evidence type="ECO:0000256" key="7">
    <source>
        <dbReference type="ARBA" id="ARBA00022679"/>
    </source>
</evidence>
<dbReference type="NCBIfam" id="NF004388">
    <property type="entry name" value="PRK05749.1-4"/>
    <property type="match status" value="1"/>
</dbReference>
<dbReference type="InterPro" id="IPR001296">
    <property type="entry name" value="Glyco_trans_1"/>
</dbReference>
<dbReference type="Proteomes" id="UP001239782">
    <property type="component" value="Chromosome"/>
</dbReference>
<dbReference type="PANTHER" id="PTHR42755">
    <property type="entry name" value="3-DEOXY-MANNO-OCTULOSONATE CYTIDYLYLTRANSFERASE"/>
    <property type="match status" value="1"/>
</dbReference>
<dbReference type="InterPro" id="IPR038107">
    <property type="entry name" value="Glycos_transf_N_sf"/>
</dbReference>
<protein>
    <recommendedName>
        <fullName evidence="5 13">3-deoxy-D-manno-octulosonic acid transferase</fullName>
        <shortName evidence="13">Kdo transferase</shortName>
        <ecNumber evidence="4 13">2.4.99.12</ecNumber>
    </recommendedName>
    <alternativeName>
        <fullName evidence="9 13">Lipid IV(A) 3-deoxy-D-manno-octulosonic acid transferase</fullName>
    </alternativeName>
</protein>
<evidence type="ECO:0000256" key="12">
    <source>
        <dbReference type="PIRSR" id="PIRSR639901-2"/>
    </source>
</evidence>
<dbReference type="InterPro" id="IPR039901">
    <property type="entry name" value="Kdotransferase"/>
</dbReference>
<comment type="pathway">
    <text evidence="2 13">Bacterial outer membrane biogenesis; LPS core biosynthesis.</text>
</comment>
<dbReference type="EMBL" id="CP133548">
    <property type="protein sequence ID" value="WMS89044.1"/>
    <property type="molecule type" value="Genomic_DNA"/>
</dbReference>
<evidence type="ECO:0000256" key="3">
    <source>
        <dbReference type="ARBA" id="ARBA00006380"/>
    </source>
</evidence>
<keyword evidence="13" id="KW-0448">Lipopolysaccharide biosynthesis</keyword>
<keyword evidence="6" id="KW-0472">Membrane</keyword>
<feature type="site" description="Transition state stabilizer" evidence="12">
    <location>
        <position position="209"/>
    </location>
</feature>
<dbReference type="EC" id="2.4.99.12" evidence="4 13"/>
<evidence type="ECO:0000256" key="2">
    <source>
        <dbReference type="ARBA" id="ARBA00004713"/>
    </source>
</evidence>
<comment type="similarity">
    <text evidence="3">Belongs to the glycosyltransferase group 1 family. Glycosyltransferase 30 subfamily.</text>
</comment>
<feature type="active site" description="Proton acceptor" evidence="11">
    <location>
        <position position="60"/>
    </location>
</feature>
<accession>A0AA51RWY9</accession>
<dbReference type="AlphaFoldDB" id="A0AA51RWY9"/>
<evidence type="ECO:0000259" key="15">
    <source>
        <dbReference type="Pfam" id="PF04413"/>
    </source>
</evidence>
<feature type="domain" description="3-deoxy-D-manno-octulosonic-acid transferase N-terminal" evidence="15">
    <location>
        <begin position="34"/>
        <end position="211"/>
    </location>
</feature>
<comment type="catalytic activity">
    <reaction evidence="10 13">
        <text>lipid IVA (E. coli) + CMP-3-deoxy-beta-D-manno-octulosonate = alpha-Kdo-(2-&gt;6)-lipid IVA (E. coli) + CMP + H(+)</text>
        <dbReference type="Rhea" id="RHEA:28066"/>
        <dbReference type="ChEBI" id="CHEBI:15378"/>
        <dbReference type="ChEBI" id="CHEBI:58603"/>
        <dbReference type="ChEBI" id="CHEBI:60364"/>
        <dbReference type="ChEBI" id="CHEBI:60377"/>
        <dbReference type="ChEBI" id="CHEBI:85987"/>
        <dbReference type="EC" id="2.4.99.12"/>
    </reaction>
</comment>
<keyword evidence="13" id="KW-1003">Cell membrane</keyword>
<dbReference type="Pfam" id="PF00534">
    <property type="entry name" value="Glycos_transf_1"/>
    <property type="match status" value="1"/>
</dbReference>
<keyword evidence="16" id="KW-0328">Glycosyltransferase</keyword>
<keyword evidence="8" id="KW-0735">Signal-anchor</keyword>
<evidence type="ECO:0000256" key="5">
    <source>
        <dbReference type="ARBA" id="ARBA00019077"/>
    </source>
</evidence>
<dbReference type="Pfam" id="PF04413">
    <property type="entry name" value="Glycos_transf_N"/>
    <property type="match status" value="1"/>
</dbReference>
<dbReference type="Gene3D" id="3.40.50.2000">
    <property type="entry name" value="Glycogen Phosphorylase B"/>
    <property type="match status" value="1"/>
</dbReference>
<organism evidence="16 17">
    <name type="scientific">Pleionea litopenaei</name>
    <dbReference type="NCBI Taxonomy" id="3070815"/>
    <lineage>
        <taxon>Bacteria</taxon>
        <taxon>Pseudomonadati</taxon>
        <taxon>Pseudomonadota</taxon>
        <taxon>Gammaproteobacteria</taxon>
        <taxon>Oceanospirillales</taxon>
        <taxon>Pleioneaceae</taxon>
        <taxon>Pleionea</taxon>
    </lineage>
</organism>
<comment type="function">
    <text evidence="13">Involved in lipopolysaccharide (LPS) biosynthesis. Catalyzes the transfer of 3-deoxy-D-manno-octulosonate (Kdo) residue(s) from CMP-Kdo to lipid IV(A), the tetraacyldisaccharide-1,4'-bisphosphate precursor of lipid A.</text>
</comment>
<evidence type="ECO:0000256" key="13">
    <source>
        <dbReference type="RuleBase" id="RU365103"/>
    </source>
</evidence>
<dbReference type="RefSeq" id="WP_309204284.1">
    <property type="nucleotide sequence ID" value="NZ_CP133548.1"/>
</dbReference>
<keyword evidence="8" id="KW-0812">Transmembrane</keyword>
<keyword evidence="6" id="KW-0997">Cell inner membrane</keyword>
<dbReference type="SUPFAM" id="SSF53756">
    <property type="entry name" value="UDP-Glycosyltransferase/glycogen phosphorylase"/>
    <property type="match status" value="1"/>
</dbReference>
<evidence type="ECO:0000256" key="9">
    <source>
        <dbReference type="ARBA" id="ARBA00031445"/>
    </source>
</evidence>
<dbReference type="KEGG" id="plei:Q9312_09040"/>
<evidence type="ECO:0000256" key="10">
    <source>
        <dbReference type="ARBA" id="ARBA00049183"/>
    </source>
</evidence>
<evidence type="ECO:0000256" key="8">
    <source>
        <dbReference type="ARBA" id="ARBA00022968"/>
    </source>
</evidence>
<evidence type="ECO:0000256" key="11">
    <source>
        <dbReference type="PIRSR" id="PIRSR639901-1"/>
    </source>
</evidence>
<reference evidence="16 17" key="1">
    <citation type="submission" date="2023-08" db="EMBL/GenBank/DDBJ databases">
        <title>Pleionea litopenaei sp. nov., isolated from stomach of juvenile Litopenaeus vannamei.</title>
        <authorList>
            <person name="Rho A.M."/>
            <person name="Hwang C.Y."/>
        </authorList>
    </citation>
    <scope>NUCLEOTIDE SEQUENCE [LARGE SCALE GENOMIC DNA]</scope>
    <source>
        <strain evidence="16 17">HL-JVS1</strain>
    </source>
</reference>